<dbReference type="GO" id="GO:0045892">
    <property type="term" value="P:negative regulation of DNA-templated transcription"/>
    <property type="evidence" value="ECO:0007669"/>
    <property type="project" value="TreeGrafter"/>
</dbReference>
<keyword evidence="5" id="KW-0238">DNA-binding</keyword>
<dbReference type="InterPro" id="IPR002481">
    <property type="entry name" value="FUR"/>
</dbReference>
<dbReference type="SUPFAM" id="SSF46785">
    <property type="entry name" value="Winged helix' DNA-binding domain"/>
    <property type="match status" value="1"/>
</dbReference>
<comment type="similarity">
    <text evidence="1">Belongs to the Fur family.</text>
</comment>
<feature type="binding site" evidence="7">
    <location>
        <position position="127"/>
    </location>
    <ligand>
        <name>Zn(2+)</name>
        <dbReference type="ChEBI" id="CHEBI:29105"/>
    </ligand>
</feature>
<sequence length="142" mass="16317">MNKALYRNSKQRNALYQYLLSTDTHPTAQELYEALRPDFPNLSFGTVYRNLGILEQQGMVRRLGRGSTFDRFDATVEPHYHFICDKCGRIYDLPLNVDLSLEEKVAQATGHTVTAHELDFHGICMHCKEAERQGEKDLVQKA</sequence>
<keyword evidence="10" id="KW-1185">Reference proteome</keyword>
<evidence type="ECO:0000256" key="3">
    <source>
        <dbReference type="ARBA" id="ARBA00022833"/>
    </source>
</evidence>
<evidence type="ECO:0000256" key="2">
    <source>
        <dbReference type="ARBA" id="ARBA00022491"/>
    </source>
</evidence>
<dbReference type="GO" id="GO:0000976">
    <property type="term" value="F:transcription cis-regulatory region binding"/>
    <property type="evidence" value="ECO:0007669"/>
    <property type="project" value="TreeGrafter"/>
</dbReference>
<keyword evidence="2" id="KW-0678">Repressor</keyword>
<dbReference type="Gene3D" id="3.30.1490.190">
    <property type="match status" value="1"/>
</dbReference>
<comment type="cofactor">
    <cofactor evidence="8">
        <name>Mn(2+)</name>
        <dbReference type="ChEBI" id="CHEBI:29035"/>
    </cofactor>
    <cofactor evidence="8">
        <name>Fe(2+)</name>
        <dbReference type="ChEBI" id="CHEBI:29033"/>
    </cofactor>
    <text evidence="8">Binds 1 Mn(2+) or Fe(2+) ion per subunit.</text>
</comment>
<keyword evidence="6" id="KW-0804">Transcription</keyword>
<keyword evidence="3 7" id="KW-0862">Zinc</keyword>
<dbReference type="CDD" id="cd07153">
    <property type="entry name" value="Fur_like"/>
    <property type="match status" value="1"/>
</dbReference>
<evidence type="ECO:0000256" key="8">
    <source>
        <dbReference type="PIRSR" id="PIRSR602481-2"/>
    </source>
</evidence>
<evidence type="ECO:0000313" key="10">
    <source>
        <dbReference type="Proteomes" id="UP000002318"/>
    </source>
</evidence>
<dbReference type="PANTHER" id="PTHR33202:SF8">
    <property type="entry name" value="PEROXIDE-RESPONSIVE REPRESSOR PERR"/>
    <property type="match status" value="1"/>
</dbReference>
<dbReference type="Gene3D" id="1.10.10.10">
    <property type="entry name" value="Winged helix-like DNA-binding domain superfamily/Winged helix DNA-binding domain"/>
    <property type="match status" value="1"/>
</dbReference>
<evidence type="ECO:0000256" key="6">
    <source>
        <dbReference type="ARBA" id="ARBA00023163"/>
    </source>
</evidence>
<dbReference type="InterPro" id="IPR036388">
    <property type="entry name" value="WH-like_DNA-bd_sf"/>
</dbReference>
<name>E1RAV4_SEDSS</name>
<dbReference type="GO" id="GO:1900376">
    <property type="term" value="P:regulation of secondary metabolite biosynthetic process"/>
    <property type="evidence" value="ECO:0007669"/>
    <property type="project" value="TreeGrafter"/>
</dbReference>
<dbReference type="EMBL" id="CP002116">
    <property type="protein sequence ID" value="ADK79484.1"/>
    <property type="molecule type" value="Genomic_DNA"/>
</dbReference>
<organism evidence="9 10">
    <name type="scientific">Sediminispirochaeta smaragdinae (strain DSM 11293 / JCM 15392 / SEBR 4228)</name>
    <name type="common">Spirochaeta smaragdinae</name>
    <dbReference type="NCBI Taxonomy" id="573413"/>
    <lineage>
        <taxon>Bacteria</taxon>
        <taxon>Pseudomonadati</taxon>
        <taxon>Spirochaetota</taxon>
        <taxon>Spirochaetia</taxon>
        <taxon>Spirochaetales</taxon>
        <taxon>Spirochaetaceae</taxon>
        <taxon>Sediminispirochaeta</taxon>
    </lineage>
</organism>
<comment type="cofactor">
    <cofactor evidence="7">
        <name>Zn(2+)</name>
        <dbReference type="ChEBI" id="CHEBI:29105"/>
    </cofactor>
    <text evidence="7">Binds 1 zinc ion per subunit.</text>
</comment>
<dbReference type="HOGENOM" id="CLU_096072_4_2_12"/>
<keyword evidence="7" id="KW-0479">Metal-binding</keyword>
<dbReference type="GO" id="GO:0003700">
    <property type="term" value="F:DNA-binding transcription factor activity"/>
    <property type="evidence" value="ECO:0007669"/>
    <property type="project" value="InterPro"/>
</dbReference>
<feature type="binding site" evidence="7">
    <location>
        <position position="84"/>
    </location>
    <ligand>
        <name>Zn(2+)</name>
        <dbReference type="ChEBI" id="CHEBI:29105"/>
    </ligand>
</feature>
<dbReference type="STRING" id="573413.Spirs_0328"/>
<dbReference type="RefSeq" id="WP_013252948.1">
    <property type="nucleotide sequence ID" value="NC_014364.1"/>
</dbReference>
<evidence type="ECO:0000256" key="5">
    <source>
        <dbReference type="ARBA" id="ARBA00023125"/>
    </source>
</evidence>
<keyword evidence="8" id="KW-0408">Iron</keyword>
<evidence type="ECO:0000256" key="1">
    <source>
        <dbReference type="ARBA" id="ARBA00007957"/>
    </source>
</evidence>
<proteinExistence type="inferred from homology"/>
<dbReference type="KEGG" id="ssm:Spirs_0328"/>
<protein>
    <submittedName>
        <fullName evidence="9">Ferric uptake regulator, Fur family</fullName>
    </submittedName>
</protein>
<dbReference type="GO" id="GO:0008270">
    <property type="term" value="F:zinc ion binding"/>
    <property type="evidence" value="ECO:0007669"/>
    <property type="project" value="TreeGrafter"/>
</dbReference>
<feature type="binding site" evidence="7">
    <location>
        <position position="87"/>
    </location>
    <ligand>
        <name>Zn(2+)</name>
        <dbReference type="ChEBI" id="CHEBI:29105"/>
    </ligand>
</feature>
<dbReference type="Proteomes" id="UP000002318">
    <property type="component" value="Chromosome"/>
</dbReference>
<evidence type="ECO:0000256" key="7">
    <source>
        <dbReference type="PIRSR" id="PIRSR602481-1"/>
    </source>
</evidence>
<dbReference type="PANTHER" id="PTHR33202">
    <property type="entry name" value="ZINC UPTAKE REGULATION PROTEIN"/>
    <property type="match status" value="1"/>
</dbReference>
<dbReference type="AlphaFoldDB" id="E1RAV4"/>
<evidence type="ECO:0000256" key="4">
    <source>
        <dbReference type="ARBA" id="ARBA00023015"/>
    </source>
</evidence>
<accession>E1RAV4</accession>
<keyword evidence="4" id="KW-0805">Transcription regulation</keyword>
<feature type="binding site" evidence="8">
    <location>
        <position position="116"/>
    </location>
    <ligand>
        <name>Fe cation</name>
        <dbReference type="ChEBI" id="CHEBI:24875"/>
    </ligand>
</feature>
<dbReference type="InterPro" id="IPR043135">
    <property type="entry name" value="Fur_C"/>
</dbReference>
<gene>
    <name evidence="9" type="ordered locus">Spirs_0328</name>
</gene>
<dbReference type="Pfam" id="PF01475">
    <property type="entry name" value="FUR"/>
    <property type="match status" value="1"/>
</dbReference>
<dbReference type="InterPro" id="IPR036390">
    <property type="entry name" value="WH_DNA-bd_sf"/>
</dbReference>
<dbReference type="eggNOG" id="COG0735">
    <property type="taxonomic scope" value="Bacteria"/>
</dbReference>
<dbReference type="OrthoDB" id="8659436at2"/>
<reference evidence="9 10" key="1">
    <citation type="journal article" date="2010" name="Stand. Genomic Sci.">
        <title>Complete genome sequence of Spirochaeta smaragdinae type strain (SEBR 4228).</title>
        <authorList>
            <person name="Mavromatis K."/>
            <person name="Yasawong M."/>
            <person name="Chertkov O."/>
            <person name="Lapidus A."/>
            <person name="Lucas S."/>
            <person name="Nolan M."/>
            <person name="Del Rio T.G."/>
            <person name="Tice H."/>
            <person name="Cheng J.F."/>
            <person name="Pitluck S."/>
            <person name="Liolios K."/>
            <person name="Ivanova N."/>
            <person name="Tapia R."/>
            <person name="Han C."/>
            <person name="Bruce D."/>
            <person name="Goodwin L."/>
            <person name="Pati A."/>
            <person name="Chen A."/>
            <person name="Palaniappan K."/>
            <person name="Land M."/>
            <person name="Hauser L."/>
            <person name="Chang Y.J."/>
            <person name="Jeffries C.D."/>
            <person name="Detter J.C."/>
            <person name="Rohde M."/>
            <person name="Brambilla E."/>
            <person name="Spring S."/>
            <person name="Goker M."/>
            <person name="Sikorski J."/>
            <person name="Woyke T."/>
            <person name="Bristow J."/>
            <person name="Eisen J.A."/>
            <person name="Markowitz V."/>
            <person name="Hugenholtz P."/>
            <person name="Klenk H.P."/>
            <person name="Kyrpides N.C."/>
        </authorList>
    </citation>
    <scope>NUCLEOTIDE SEQUENCE [LARGE SCALE GENOMIC DNA]</scope>
    <source>
        <strain evidence="10">DSM 11293 / JCM 15392 / SEBR 4228</strain>
    </source>
</reference>
<evidence type="ECO:0000313" key="9">
    <source>
        <dbReference type="EMBL" id="ADK79484.1"/>
    </source>
</evidence>
<feature type="binding site" evidence="7">
    <location>
        <position position="124"/>
    </location>
    <ligand>
        <name>Zn(2+)</name>
        <dbReference type="ChEBI" id="CHEBI:29105"/>
    </ligand>
</feature>